<comment type="caution">
    <text evidence="2">The sequence shown here is derived from an EMBL/GenBank/DDBJ whole genome shotgun (WGS) entry which is preliminary data.</text>
</comment>
<dbReference type="RefSeq" id="WP_272446523.1">
    <property type="nucleotide sequence ID" value="NZ_JAMQKC010000009.1"/>
</dbReference>
<reference evidence="2" key="1">
    <citation type="submission" date="2022-06" db="EMBL/GenBank/DDBJ databases">
        <title>Aquibacillus sp. a new bacterium isolated from soil saline samples.</title>
        <authorList>
            <person name="Galisteo C."/>
            <person name="De La Haba R."/>
            <person name="Sanchez-Porro C."/>
            <person name="Ventosa A."/>
        </authorList>
    </citation>
    <scope>NUCLEOTIDE SEQUENCE</scope>
    <source>
        <strain evidence="2">3ASR75-54</strain>
    </source>
</reference>
<keyword evidence="1" id="KW-1133">Transmembrane helix</keyword>
<accession>A0A9X4AGS9</accession>
<keyword evidence="1" id="KW-0472">Membrane</keyword>
<sequence length="115" mass="13507">MKINQYISVIILSFTIFLTTSITAQAKHAKAIDISLTTYPIFIYIAIALWLILLYVIFTLLKINRLLKQNLSASDKERFLYKRRFYFIFIIMLVIGILSLLMIYVFLYMIAQSSH</sequence>
<name>A0A9X4AGS9_9BACI</name>
<feature type="transmembrane region" description="Helical" evidence="1">
    <location>
        <begin position="42"/>
        <end position="64"/>
    </location>
</feature>
<gene>
    <name evidence="2" type="ORF">NC799_11180</name>
</gene>
<dbReference type="EMBL" id="JAMQKC010000009">
    <property type="protein sequence ID" value="MDC3417458.1"/>
    <property type="molecule type" value="Genomic_DNA"/>
</dbReference>
<dbReference type="Proteomes" id="UP001145069">
    <property type="component" value="Unassembled WGS sequence"/>
</dbReference>
<feature type="transmembrane region" description="Helical" evidence="1">
    <location>
        <begin position="85"/>
        <end position="111"/>
    </location>
</feature>
<keyword evidence="3" id="KW-1185">Reference proteome</keyword>
<proteinExistence type="predicted"/>
<protein>
    <submittedName>
        <fullName evidence="2">Uncharacterized protein</fullName>
    </submittedName>
</protein>
<keyword evidence="1" id="KW-0812">Transmembrane</keyword>
<dbReference type="AlphaFoldDB" id="A0A9X4AGS9"/>
<evidence type="ECO:0000256" key="1">
    <source>
        <dbReference type="SAM" id="Phobius"/>
    </source>
</evidence>
<evidence type="ECO:0000313" key="3">
    <source>
        <dbReference type="Proteomes" id="UP001145069"/>
    </source>
</evidence>
<evidence type="ECO:0000313" key="2">
    <source>
        <dbReference type="EMBL" id="MDC3417458.1"/>
    </source>
</evidence>
<organism evidence="2 3">
    <name type="scientific">Aquibacillus salsiterrae</name>
    <dbReference type="NCBI Taxonomy" id="2950439"/>
    <lineage>
        <taxon>Bacteria</taxon>
        <taxon>Bacillati</taxon>
        <taxon>Bacillota</taxon>
        <taxon>Bacilli</taxon>
        <taxon>Bacillales</taxon>
        <taxon>Bacillaceae</taxon>
        <taxon>Aquibacillus</taxon>
    </lineage>
</organism>